<dbReference type="InterPro" id="IPR015797">
    <property type="entry name" value="NUDIX_hydrolase-like_dom_sf"/>
</dbReference>
<dbReference type="GO" id="GO:0016787">
    <property type="term" value="F:hydrolase activity"/>
    <property type="evidence" value="ECO:0007669"/>
    <property type="project" value="UniProtKB-KW"/>
</dbReference>
<sequence length="188" mass="21324">MSHQDQHLIETTISSKQSFQGSFMQVMHDIVQLPDGSHSIREYIEHPGAVAVLALDDAGNLIMERQYRYCVRQVIYEIPAGKLDLNEDELACGKRELLEETGYEAKEWIKLGECLPCIGYSNERIVYYLAKGLVYSGQKLDIGEFLEVVKQPLEEIYEMAISGQIPDSKTLSGLMLLYGYQKKQQGNV</sequence>
<comment type="similarity">
    <text evidence="3">Belongs to the Nudix hydrolase family. NudK subfamily.</text>
</comment>
<dbReference type="Gene3D" id="3.90.79.10">
    <property type="entry name" value="Nucleoside Triphosphate Pyrophosphohydrolase"/>
    <property type="match status" value="1"/>
</dbReference>
<dbReference type="RefSeq" id="WP_102951425.1">
    <property type="nucleotide sequence ID" value="NZ_CP024847.1"/>
</dbReference>
<feature type="domain" description="Nudix hydrolase" evidence="8">
    <location>
        <begin position="44"/>
        <end position="173"/>
    </location>
</feature>
<dbReference type="Proteomes" id="UP000236655">
    <property type="component" value="Chromosome"/>
</dbReference>
<evidence type="ECO:0000259" key="8">
    <source>
        <dbReference type="PROSITE" id="PS51462"/>
    </source>
</evidence>
<evidence type="ECO:0000256" key="1">
    <source>
        <dbReference type="ARBA" id="ARBA00000847"/>
    </source>
</evidence>
<keyword evidence="5 9" id="KW-0378">Hydrolase</keyword>
<dbReference type="InterPro" id="IPR000086">
    <property type="entry name" value="NUDIX_hydrolase_dom"/>
</dbReference>
<evidence type="ECO:0000313" key="9">
    <source>
        <dbReference type="EMBL" id="AUR52129.1"/>
    </source>
</evidence>
<dbReference type="AlphaFoldDB" id="A0A2I7N6Q4"/>
<name>A0A2I7N6Q4_9NEIS</name>
<dbReference type="PANTHER" id="PTHR11839:SF18">
    <property type="entry name" value="NUDIX HYDROLASE DOMAIN-CONTAINING PROTEIN"/>
    <property type="match status" value="1"/>
</dbReference>
<protein>
    <recommendedName>
        <fullName evidence="4">GDP-mannose pyrophosphatase</fullName>
    </recommendedName>
    <alternativeName>
        <fullName evidence="6">GDP-mannose hydrolase</fullName>
    </alternativeName>
    <alternativeName>
        <fullName evidence="7">GDPMK</fullName>
    </alternativeName>
</protein>
<dbReference type="KEGG" id="nba:CUN60_07380"/>
<evidence type="ECO:0000256" key="4">
    <source>
        <dbReference type="ARBA" id="ARBA00016377"/>
    </source>
</evidence>
<dbReference type="PROSITE" id="PS51462">
    <property type="entry name" value="NUDIX"/>
    <property type="match status" value="1"/>
</dbReference>
<evidence type="ECO:0000256" key="2">
    <source>
        <dbReference type="ARBA" id="ARBA00001946"/>
    </source>
</evidence>
<comment type="cofactor">
    <cofactor evidence="2">
        <name>Mg(2+)</name>
        <dbReference type="ChEBI" id="CHEBI:18420"/>
    </cofactor>
</comment>
<dbReference type="OrthoDB" id="9806150at2"/>
<reference evidence="10" key="1">
    <citation type="submission" date="2017-11" db="EMBL/GenBank/DDBJ databases">
        <authorList>
            <person name="Chan K.G."/>
            <person name="Lee L.S."/>
        </authorList>
    </citation>
    <scope>NUCLEOTIDE SEQUENCE [LARGE SCALE GENOMIC DNA]</scope>
    <source>
        <strain evidence="10">DSM 100970</strain>
    </source>
</reference>
<comment type="catalytic activity">
    <reaction evidence="1">
        <text>GDP-alpha-D-mannose + H2O = alpha-D-mannose 1-phosphate + GMP + 2 H(+)</text>
        <dbReference type="Rhea" id="RHEA:27978"/>
        <dbReference type="ChEBI" id="CHEBI:15377"/>
        <dbReference type="ChEBI" id="CHEBI:15378"/>
        <dbReference type="ChEBI" id="CHEBI:57527"/>
        <dbReference type="ChEBI" id="CHEBI:58115"/>
        <dbReference type="ChEBI" id="CHEBI:58409"/>
    </reaction>
</comment>
<keyword evidence="10" id="KW-1185">Reference proteome</keyword>
<dbReference type="PANTHER" id="PTHR11839">
    <property type="entry name" value="UDP/ADP-SUGAR PYROPHOSPHATASE"/>
    <property type="match status" value="1"/>
</dbReference>
<dbReference type="GO" id="GO:0006753">
    <property type="term" value="P:nucleoside phosphate metabolic process"/>
    <property type="evidence" value="ECO:0007669"/>
    <property type="project" value="TreeGrafter"/>
</dbReference>
<accession>A0A2I7N6Q4</accession>
<evidence type="ECO:0000256" key="3">
    <source>
        <dbReference type="ARBA" id="ARBA00007275"/>
    </source>
</evidence>
<dbReference type="GO" id="GO:0005829">
    <property type="term" value="C:cytosol"/>
    <property type="evidence" value="ECO:0007669"/>
    <property type="project" value="TreeGrafter"/>
</dbReference>
<gene>
    <name evidence="9" type="ORF">CUN60_07380</name>
</gene>
<evidence type="ECO:0000256" key="7">
    <source>
        <dbReference type="ARBA" id="ARBA00032272"/>
    </source>
</evidence>
<dbReference type="SUPFAM" id="SSF55811">
    <property type="entry name" value="Nudix"/>
    <property type="match status" value="1"/>
</dbReference>
<evidence type="ECO:0000256" key="6">
    <source>
        <dbReference type="ARBA" id="ARBA00032162"/>
    </source>
</evidence>
<dbReference type="GO" id="GO:0019693">
    <property type="term" value="P:ribose phosphate metabolic process"/>
    <property type="evidence" value="ECO:0007669"/>
    <property type="project" value="TreeGrafter"/>
</dbReference>
<evidence type="ECO:0000256" key="5">
    <source>
        <dbReference type="ARBA" id="ARBA00022801"/>
    </source>
</evidence>
<dbReference type="EMBL" id="CP024847">
    <property type="protein sequence ID" value="AUR52129.1"/>
    <property type="molecule type" value="Genomic_DNA"/>
</dbReference>
<organism evidence="9 10">
    <name type="scientific">Aquella oligotrophica</name>
    <dbReference type="NCBI Taxonomy" id="2067065"/>
    <lineage>
        <taxon>Bacteria</taxon>
        <taxon>Pseudomonadati</taxon>
        <taxon>Pseudomonadota</taxon>
        <taxon>Betaproteobacteria</taxon>
        <taxon>Neisseriales</taxon>
        <taxon>Neisseriaceae</taxon>
        <taxon>Aquella</taxon>
    </lineage>
</organism>
<proteinExistence type="inferred from homology"/>
<dbReference type="Pfam" id="PF00293">
    <property type="entry name" value="NUDIX"/>
    <property type="match status" value="1"/>
</dbReference>
<evidence type="ECO:0000313" key="10">
    <source>
        <dbReference type="Proteomes" id="UP000236655"/>
    </source>
</evidence>